<proteinExistence type="predicted"/>
<dbReference type="HOGENOM" id="CLU_049915_1_1_1"/>
<dbReference type="STRING" id="747676.F4SDX2"/>
<dbReference type="InParanoid" id="F4SDX2"/>
<dbReference type="InterPro" id="IPR045759">
    <property type="entry name" value="Ap4A_phos1/2_N"/>
</dbReference>
<dbReference type="SUPFAM" id="SSF54197">
    <property type="entry name" value="HIT-like"/>
    <property type="match status" value="1"/>
</dbReference>
<accession>F4SDX2</accession>
<dbReference type="OrthoDB" id="10267950at2759"/>
<evidence type="ECO:0000313" key="4">
    <source>
        <dbReference type="Proteomes" id="UP000001072"/>
    </source>
</evidence>
<dbReference type="InterPro" id="IPR043171">
    <property type="entry name" value="Ap4A_phos1/2-like"/>
</dbReference>
<dbReference type="KEGG" id="mlr:MELLADRAFT_114551"/>
<dbReference type="PANTHER" id="PTHR38420">
    <property type="entry name" value="AP-4-A PHOSPHORYLASE II"/>
    <property type="match status" value="1"/>
</dbReference>
<dbReference type="Proteomes" id="UP000001072">
    <property type="component" value="Unassembled WGS sequence"/>
</dbReference>
<feature type="domain" description="ATP adenylyltransferase C-terminal" evidence="1">
    <location>
        <begin position="227"/>
        <end position="350"/>
    </location>
</feature>
<dbReference type="Gene3D" id="3.30.428.70">
    <property type="match status" value="1"/>
</dbReference>
<keyword evidence="4" id="KW-1185">Reference proteome</keyword>
<evidence type="ECO:0000313" key="3">
    <source>
        <dbReference type="EMBL" id="EGF97154.1"/>
    </source>
</evidence>
<dbReference type="InterPro" id="IPR019200">
    <property type="entry name" value="ATP_adenylylTrfase_C"/>
</dbReference>
<name>F4SDX2_MELLP</name>
<feature type="domain" description="Ap4A phosphorylase 1/2 N-terminal" evidence="2">
    <location>
        <begin position="57"/>
        <end position="191"/>
    </location>
</feature>
<dbReference type="VEuPathDB" id="FungiDB:MELLADRAFT_114551"/>
<dbReference type="eggNOG" id="ENOG502QRAQ">
    <property type="taxonomic scope" value="Eukaryota"/>
</dbReference>
<dbReference type="PANTHER" id="PTHR38420:SF1">
    <property type="entry name" value="PUTATIVE (AFU_ORTHOLOGUE AFUA_5G14690)-RELATED"/>
    <property type="match status" value="1"/>
</dbReference>
<dbReference type="EMBL" id="GL883306">
    <property type="protein sequence ID" value="EGF97154.1"/>
    <property type="molecule type" value="Genomic_DNA"/>
</dbReference>
<evidence type="ECO:0000259" key="2">
    <source>
        <dbReference type="Pfam" id="PF19327"/>
    </source>
</evidence>
<sequence length="362" mass="40433">MRSPNCTRPSKWLFQSKRPWPKTGSRLQSPDGYRACTGRQPVTAYTQLLLSPSLYDALSQFYQRFAAQTRECIRCELRYAPSLAKKPVSISSSEVPSHTVDPFAPPYIPELLISQSEDSEGEEGYVVLLNKFCVVPRHFLLVTKEYKSQKTPPTPEDLVAIYVLLQQALVSDPTSEWLAFYNCGPNSGASFQFIPAQAGENKFGELIARSAPAKLGEFECDVYNVKELGYAHFICAIPSCLSSKPDDEETEATLGTYFMTMLDSMIDHLRHLASEENSPHTRPKELSYNFLMTSKYMILIPRSRECLLSNGLSINSLGVGAGMVLVKNQAELDEARRLGIDELLEGVTFPKLKDVINPCDHG</sequence>
<organism evidence="4">
    <name type="scientific">Melampsora larici-populina (strain 98AG31 / pathotype 3-4-7)</name>
    <name type="common">Poplar leaf rust fungus</name>
    <dbReference type="NCBI Taxonomy" id="747676"/>
    <lineage>
        <taxon>Eukaryota</taxon>
        <taxon>Fungi</taxon>
        <taxon>Dikarya</taxon>
        <taxon>Basidiomycota</taxon>
        <taxon>Pucciniomycotina</taxon>
        <taxon>Pucciniomycetes</taxon>
        <taxon>Pucciniales</taxon>
        <taxon>Melampsoraceae</taxon>
        <taxon>Melampsora</taxon>
    </lineage>
</organism>
<dbReference type="InterPro" id="IPR009163">
    <property type="entry name" value="Ap4A_phos1/2"/>
</dbReference>
<dbReference type="GO" id="GO:0005524">
    <property type="term" value="F:ATP binding"/>
    <property type="evidence" value="ECO:0007669"/>
    <property type="project" value="InterPro"/>
</dbReference>
<dbReference type="Pfam" id="PF19327">
    <property type="entry name" value="Ap4A_phos_N"/>
    <property type="match status" value="1"/>
</dbReference>
<dbReference type="GeneID" id="18925387"/>
<dbReference type="GO" id="GO:0009117">
    <property type="term" value="P:nucleotide metabolic process"/>
    <property type="evidence" value="ECO:0007669"/>
    <property type="project" value="InterPro"/>
</dbReference>
<gene>
    <name evidence="3" type="ORF">MELLADRAFT_114551</name>
</gene>
<protein>
    <submittedName>
        <fullName evidence="3">Uncharacterized protein</fullName>
    </submittedName>
</protein>
<dbReference type="Pfam" id="PF09830">
    <property type="entry name" value="ATP_transf"/>
    <property type="match status" value="1"/>
</dbReference>
<dbReference type="RefSeq" id="XP_007419577.1">
    <property type="nucleotide sequence ID" value="XM_007419515.1"/>
</dbReference>
<reference evidence="4" key="1">
    <citation type="journal article" date="2011" name="Proc. Natl. Acad. Sci. U.S.A.">
        <title>Obligate biotrophy features unraveled by the genomic analysis of rust fungi.</title>
        <authorList>
            <person name="Duplessis S."/>
            <person name="Cuomo C.A."/>
            <person name="Lin Y.-C."/>
            <person name="Aerts A."/>
            <person name="Tisserant E."/>
            <person name="Veneault-Fourrey C."/>
            <person name="Joly D.L."/>
            <person name="Hacquard S."/>
            <person name="Amselem J."/>
            <person name="Cantarel B.L."/>
            <person name="Chiu R."/>
            <person name="Coutinho P.M."/>
            <person name="Feau N."/>
            <person name="Field M."/>
            <person name="Frey P."/>
            <person name="Gelhaye E."/>
            <person name="Goldberg J."/>
            <person name="Grabherr M.G."/>
            <person name="Kodira C.D."/>
            <person name="Kohler A."/>
            <person name="Kuees U."/>
            <person name="Lindquist E.A."/>
            <person name="Lucas S.M."/>
            <person name="Mago R."/>
            <person name="Mauceli E."/>
            <person name="Morin E."/>
            <person name="Murat C."/>
            <person name="Pangilinan J.L."/>
            <person name="Park R."/>
            <person name="Pearson M."/>
            <person name="Quesneville H."/>
            <person name="Rouhier N."/>
            <person name="Sakthikumar S."/>
            <person name="Salamov A.A."/>
            <person name="Schmutz J."/>
            <person name="Selles B."/>
            <person name="Shapiro H."/>
            <person name="Tanguay P."/>
            <person name="Tuskan G.A."/>
            <person name="Henrissat B."/>
            <person name="Van de Peer Y."/>
            <person name="Rouze P."/>
            <person name="Ellis J.G."/>
            <person name="Dodds P.N."/>
            <person name="Schein J.E."/>
            <person name="Zhong S."/>
            <person name="Hamelin R.C."/>
            <person name="Grigoriev I.V."/>
            <person name="Szabo L.J."/>
            <person name="Martin F."/>
        </authorList>
    </citation>
    <scope>NUCLEOTIDE SEQUENCE [LARGE SCALE GENOMIC DNA]</scope>
    <source>
        <strain evidence="4">98AG31 / pathotype 3-4-7</strain>
    </source>
</reference>
<dbReference type="GO" id="GO:0003877">
    <property type="term" value="F:ATP:ADP adenylyltransferase activity"/>
    <property type="evidence" value="ECO:0007669"/>
    <property type="project" value="InterPro"/>
</dbReference>
<evidence type="ECO:0000259" key="1">
    <source>
        <dbReference type="Pfam" id="PF09830"/>
    </source>
</evidence>
<dbReference type="InterPro" id="IPR036265">
    <property type="entry name" value="HIT-like_sf"/>
</dbReference>
<dbReference type="AlphaFoldDB" id="F4SDX2"/>